<dbReference type="PANTHER" id="PTHR21514:SF0">
    <property type="entry name" value="AP-4 COMPLEX ACCESSORY SUBUNIT TEPSIN"/>
    <property type="match status" value="1"/>
</dbReference>
<dbReference type="InterPro" id="IPR039273">
    <property type="entry name" value="TEPSIN"/>
</dbReference>
<evidence type="ECO:0000313" key="8">
    <source>
        <dbReference type="Proteomes" id="UP000824890"/>
    </source>
</evidence>
<proteinExistence type="predicted"/>
<keyword evidence="3" id="KW-0333">Golgi apparatus</keyword>
<reference evidence="7 8" key="1">
    <citation type="submission" date="2021-05" db="EMBL/GenBank/DDBJ databases">
        <title>Genome Assembly of Synthetic Allotetraploid Brassica napus Reveals Homoeologous Exchanges between Subgenomes.</title>
        <authorList>
            <person name="Davis J.T."/>
        </authorList>
    </citation>
    <scope>NUCLEOTIDE SEQUENCE [LARGE SCALE GENOMIC DNA]</scope>
    <source>
        <strain evidence="8">cv. Da-Ae</strain>
        <tissue evidence="7">Seedling</tissue>
    </source>
</reference>
<dbReference type="SMART" id="SM00288">
    <property type="entry name" value="VHS"/>
    <property type="match status" value="1"/>
</dbReference>
<comment type="caution">
    <text evidence="7">The sequence shown here is derived from an EMBL/GenBank/DDBJ whole genome shotgun (WGS) entry which is preliminary data.</text>
</comment>
<feature type="compositionally biased region" description="Polar residues" evidence="5">
    <location>
        <begin position="246"/>
        <end position="259"/>
    </location>
</feature>
<dbReference type="Proteomes" id="UP000824890">
    <property type="component" value="Unassembled WGS sequence"/>
</dbReference>
<dbReference type="CDD" id="cd03572">
    <property type="entry name" value="ENTH_like_Tepsin"/>
    <property type="match status" value="1"/>
</dbReference>
<dbReference type="PANTHER" id="PTHR21514">
    <property type="entry name" value="AP-4 COMPLEX ACCESSORY SUBUNIT TEPSIN"/>
    <property type="match status" value="1"/>
</dbReference>
<dbReference type="InterPro" id="IPR008942">
    <property type="entry name" value="ENTH_VHS"/>
</dbReference>
<comment type="subcellular location">
    <subcellularLocation>
        <location evidence="1">Cytoplasmic vesicle</location>
    </subcellularLocation>
    <subcellularLocation>
        <location evidence="2">Golgi apparatus</location>
    </subcellularLocation>
</comment>
<evidence type="ECO:0000256" key="2">
    <source>
        <dbReference type="ARBA" id="ARBA00004555"/>
    </source>
</evidence>
<protein>
    <recommendedName>
        <fullName evidence="6">VHS domain-containing protein</fullName>
    </recommendedName>
</protein>
<feature type="compositionally biased region" description="Low complexity" evidence="5">
    <location>
        <begin position="302"/>
        <end position="314"/>
    </location>
</feature>
<name>A0ABQ8DCN4_BRANA</name>
<dbReference type="InterPro" id="IPR035802">
    <property type="entry name" value="ENTH/VHS_tepsin"/>
</dbReference>
<keyword evidence="4" id="KW-0968">Cytoplasmic vesicle</keyword>
<evidence type="ECO:0000256" key="5">
    <source>
        <dbReference type="SAM" id="MobiDB-lite"/>
    </source>
</evidence>
<dbReference type="EMBL" id="JAGKQM010000005">
    <property type="protein sequence ID" value="KAH0927134.1"/>
    <property type="molecule type" value="Genomic_DNA"/>
</dbReference>
<gene>
    <name evidence="7" type="ORF">HID58_019390</name>
</gene>
<dbReference type="Gene3D" id="1.25.40.90">
    <property type="match status" value="2"/>
</dbReference>
<sequence>MDTSRRAVESYWRSRMIDAVTSDEDKVAPVYKLEELCDLLRSSHVSIVKEFSEFILKRLDNKSPIVKQKVMVLPFVRSFVDVACGDWETFACYAIVPLSFVSVKILVENVACSLELIKRRRTDSFMALRLIKYAVGKSGSEFRREMQRNSVAVRNLFHYKGYPDPLKGDALNKAVRDTAQETISAIFSEENGSKPAAPESINRRIEGFGNTNYQVPVNDNKSFLSEVVGIGSASIKQGISSFAQGHLSNKNESGSSSYRGPNLHRSLTLENENSGRYDPVKLGSDGKYGASKNTSGGSWGHVSGEAASESSGSVRLESKTREEKLLETVVTSGGVRLQPTRDALHVFILEAAKMDTVALSIALDGKLQSPMWQVRMKALCVLEAILRKKEDGNLSIVYTYFSENTDVIQRCADSPQSSLREKANKVLSLLNGGQSKGFVSSSENTVKQETAVDLPDLIDTGDSEYTTEDTLNMPNAINTGSTVTTAAPLMDDDWFGDSTDTGLISSEKKNDDDPFADVSFHPNEEKESADDLFSGMNVGENPTAGGNQVPELFDMFGSTTTFEAEPKDSKSINDLMGSFSIDETKSSQKGSSSSTLPENIFAMPSTTSHQEPENPLGGILGSQGSGFIQNPMVPGGVMPFNFPPGMMMNPAFASQPLNYAAMASLLAQQQQQYLGNLSNFQQFSNMNAQGSGTVLPMGTSGGSQSAFPDIFQPSFANQAPTSTMNGPKKEDTRAFDFISDHLSSARDTKRIS</sequence>
<evidence type="ECO:0000256" key="1">
    <source>
        <dbReference type="ARBA" id="ARBA00004541"/>
    </source>
</evidence>
<feature type="region of interest" description="Disordered" evidence="5">
    <location>
        <begin position="246"/>
        <end position="319"/>
    </location>
</feature>
<feature type="region of interest" description="Disordered" evidence="5">
    <location>
        <begin position="498"/>
        <end position="527"/>
    </location>
</feature>
<accession>A0ABQ8DCN4</accession>
<feature type="domain" description="VHS" evidence="6">
    <location>
        <begin position="13"/>
        <end position="205"/>
    </location>
</feature>
<organism evidence="7 8">
    <name type="scientific">Brassica napus</name>
    <name type="common">Rape</name>
    <dbReference type="NCBI Taxonomy" id="3708"/>
    <lineage>
        <taxon>Eukaryota</taxon>
        <taxon>Viridiplantae</taxon>
        <taxon>Streptophyta</taxon>
        <taxon>Embryophyta</taxon>
        <taxon>Tracheophyta</taxon>
        <taxon>Spermatophyta</taxon>
        <taxon>Magnoliopsida</taxon>
        <taxon>eudicotyledons</taxon>
        <taxon>Gunneridae</taxon>
        <taxon>Pentapetalae</taxon>
        <taxon>rosids</taxon>
        <taxon>malvids</taxon>
        <taxon>Brassicales</taxon>
        <taxon>Brassicaceae</taxon>
        <taxon>Brassiceae</taxon>
        <taxon>Brassica</taxon>
    </lineage>
</organism>
<dbReference type="InterPro" id="IPR002014">
    <property type="entry name" value="VHS_dom"/>
</dbReference>
<evidence type="ECO:0000313" key="7">
    <source>
        <dbReference type="EMBL" id="KAH0927134.1"/>
    </source>
</evidence>
<evidence type="ECO:0000256" key="4">
    <source>
        <dbReference type="ARBA" id="ARBA00023329"/>
    </source>
</evidence>
<keyword evidence="8" id="KW-1185">Reference proteome</keyword>
<evidence type="ECO:0000256" key="3">
    <source>
        <dbReference type="ARBA" id="ARBA00023034"/>
    </source>
</evidence>
<evidence type="ECO:0000259" key="6">
    <source>
        <dbReference type="SMART" id="SM00288"/>
    </source>
</evidence>
<feature type="region of interest" description="Disordered" evidence="5">
    <location>
        <begin position="581"/>
        <end position="600"/>
    </location>
</feature>